<evidence type="ECO:0000313" key="5">
    <source>
        <dbReference type="Proteomes" id="UP000269721"/>
    </source>
</evidence>
<dbReference type="CDD" id="cd15841">
    <property type="entry name" value="SNARE_Qc"/>
    <property type="match status" value="1"/>
</dbReference>
<feature type="region of interest" description="Disordered" evidence="2">
    <location>
        <begin position="113"/>
        <end position="136"/>
    </location>
</feature>
<dbReference type="InterPro" id="IPR000727">
    <property type="entry name" value="T_SNARE_dom"/>
</dbReference>
<dbReference type="Proteomes" id="UP000269721">
    <property type="component" value="Unassembled WGS sequence"/>
</dbReference>
<keyword evidence="5" id="KW-1185">Reference proteome</keyword>
<accession>A0A4P9WD43</accession>
<sequence length="254" mass="27568">MQAVPRSNKNPFGTGLRRDLDADEDDLDASIRETLNVQEESANTSSAALQKAREAENLAASNLNKLNAQGEQLDRVHNNLDTAGSHIATADSKTNFLTKLNRSFLIPVFGKEADPVYKPPPTSSTSSSESPYPAFQAKMGPDGKPLWAPRGSSLPHGGFPGFPGTERSAPPARSMVGDYGAQEDQDRSAALEARIDSDLNGISDAMRNIHAMAGQMSYTIDKQNAVIEDIDTKVDYNQERLHGVNKKLDRIMKS</sequence>
<protein>
    <recommendedName>
        <fullName evidence="3">t-SNARE coiled-coil homology domain-containing protein</fullName>
    </recommendedName>
</protein>
<feature type="region of interest" description="Disordered" evidence="2">
    <location>
        <begin position="1"/>
        <end position="25"/>
    </location>
</feature>
<dbReference type="PROSITE" id="PS50192">
    <property type="entry name" value="T_SNARE"/>
    <property type="match status" value="2"/>
</dbReference>
<gene>
    <name evidence="4" type="ORF">BDK51DRAFT_46422</name>
</gene>
<feature type="domain" description="T-SNARE coiled-coil homology" evidence="3">
    <location>
        <begin position="35"/>
        <end position="97"/>
    </location>
</feature>
<feature type="compositionally biased region" description="Low complexity" evidence="2">
    <location>
        <begin position="123"/>
        <end position="133"/>
    </location>
</feature>
<dbReference type="Gene3D" id="1.20.5.110">
    <property type="match status" value="2"/>
</dbReference>
<name>A0A4P9WD43_9FUNG</name>
<proteinExistence type="inferred from homology"/>
<dbReference type="EMBL" id="KZ995554">
    <property type="protein sequence ID" value="RKO90444.1"/>
    <property type="molecule type" value="Genomic_DNA"/>
</dbReference>
<evidence type="ECO:0000256" key="1">
    <source>
        <dbReference type="ARBA" id="ARBA00009480"/>
    </source>
</evidence>
<feature type="compositionally biased region" description="Polar residues" evidence="2">
    <location>
        <begin position="1"/>
        <end position="11"/>
    </location>
</feature>
<dbReference type="AlphaFoldDB" id="A0A4P9WD43"/>
<comment type="similarity">
    <text evidence="1">Belongs to the SNAP-25 family.</text>
</comment>
<evidence type="ECO:0000256" key="2">
    <source>
        <dbReference type="SAM" id="MobiDB-lite"/>
    </source>
</evidence>
<dbReference type="SMART" id="SM00397">
    <property type="entry name" value="t_SNARE"/>
    <property type="match status" value="2"/>
</dbReference>
<dbReference type="GO" id="GO:0005886">
    <property type="term" value="C:plasma membrane"/>
    <property type="evidence" value="ECO:0007669"/>
    <property type="project" value="TreeGrafter"/>
</dbReference>
<dbReference type="PANTHER" id="PTHR19305">
    <property type="entry name" value="SYNAPTOSOMAL ASSOCIATED PROTEIN"/>
    <property type="match status" value="1"/>
</dbReference>
<dbReference type="SUPFAM" id="SSF58038">
    <property type="entry name" value="SNARE fusion complex"/>
    <property type="match status" value="2"/>
</dbReference>
<feature type="region of interest" description="Disordered" evidence="2">
    <location>
        <begin position="158"/>
        <end position="186"/>
    </location>
</feature>
<dbReference type="PANTHER" id="PTHR19305:SF9">
    <property type="entry name" value="SYNAPTOSOMAL-ASSOCIATED PROTEIN 29"/>
    <property type="match status" value="1"/>
</dbReference>
<organism evidence="4 5">
    <name type="scientific">Blyttiomyces helicus</name>
    <dbReference type="NCBI Taxonomy" id="388810"/>
    <lineage>
        <taxon>Eukaryota</taxon>
        <taxon>Fungi</taxon>
        <taxon>Fungi incertae sedis</taxon>
        <taxon>Chytridiomycota</taxon>
        <taxon>Chytridiomycota incertae sedis</taxon>
        <taxon>Chytridiomycetes</taxon>
        <taxon>Chytridiomycetes incertae sedis</taxon>
        <taxon>Blyttiomyces</taxon>
    </lineage>
</organism>
<feature type="domain" description="T-SNARE coiled-coil homology" evidence="3">
    <location>
        <begin position="189"/>
        <end position="251"/>
    </location>
</feature>
<dbReference type="OrthoDB" id="18679at2759"/>
<evidence type="ECO:0000313" key="4">
    <source>
        <dbReference type="EMBL" id="RKO90444.1"/>
    </source>
</evidence>
<evidence type="ECO:0000259" key="3">
    <source>
        <dbReference type="PROSITE" id="PS50192"/>
    </source>
</evidence>
<reference evidence="5" key="1">
    <citation type="journal article" date="2018" name="Nat. Microbiol.">
        <title>Leveraging single-cell genomics to expand the fungal tree of life.</title>
        <authorList>
            <person name="Ahrendt S.R."/>
            <person name="Quandt C.A."/>
            <person name="Ciobanu D."/>
            <person name="Clum A."/>
            <person name="Salamov A."/>
            <person name="Andreopoulos B."/>
            <person name="Cheng J.F."/>
            <person name="Woyke T."/>
            <person name="Pelin A."/>
            <person name="Henrissat B."/>
            <person name="Reynolds N.K."/>
            <person name="Benny G.L."/>
            <person name="Smith M.E."/>
            <person name="James T.Y."/>
            <person name="Grigoriev I.V."/>
        </authorList>
    </citation>
    <scope>NUCLEOTIDE SEQUENCE [LARGE SCALE GENOMIC DNA]</scope>
</reference>